<dbReference type="InterPro" id="IPR029058">
    <property type="entry name" value="AB_hydrolase_fold"/>
</dbReference>
<sequence>MSKRTLSVSATVTATLALSLCLPQDADAATDPVGPTQLSFPAALAWSALSPNAVAPGMNDWNCKPSAAHPRPVVLVHGTWANRYDSFALISPELKRAGYCVFGLNYGDENDSVAGKLPGVYATAAIKPSGAEISQFVDQVLGSTGAAQVDMVGWSQGGIAARSYLQFYGGANASNPAANKVKNLIQYGATNHGTTLSGLATLADQLGILNLTPAALGQAAVDQTIDTPFQQELNANGDTVPGVDYTVIGTKYDEVTTPYTRTFLTAGPGATVNNITLQDGCAVDLSDHLSMIYSWRLIGLTKKALDPAGNASVPCLPNLPVV</sequence>
<dbReference type="Proteomes" id="UP000256253">
    <property type="component" value="Unassembled WGS sequence"/>
</dbReference>
<keyword evidence="3" id="KW-1185">Reference proteome</keyword>
<dbReference type="GO" id="GO:0016042">
    <property type="term" value="P:lipid catabolic process"/>
    <property type="evidence" value="ECO:0007669"/>
    <property type="project" value="InterPro"/>
</dbReference>
<accession>A0A3D9UN93</accession>
<evidence type="ECO:0000256" key="1">
    <source>
        <dbReference type="SAM" id="SignalP"/>
    </source>
</evidence>
<keyword evidence="1" id="KW-0732">Signal</keyword>
<name>A0A3D9UN93_9MICO</name>
<dbReference type="AlphaFoldDB" id="A0A3D9UN93"/>
<feature type="signal peptide" evidence="1">
    <location>
        <begin position="1"/>
        <end position="28"/>
    </location>
</feature>
<dbReference type="OrthoDB" id="8871309at2"/>
<dbReference type="PANTHER" id="PTHR32015">
    <property type="entry name" value="FASTING INDUCED LIPASE"/>
    <property type="match status" value="1"/>
</dbReference>
<proteinExistence type="predicted"/>
<feature type="chain" id="PRO_5017663429" evidence="1">
    <location>
        <begin position="29"/>
        <end position="322"/>
    </location>
</feature>
<dbReference type="SUPFAM" id="SSF53474">
    <property type="entry name" value="alpha/beta-Hydrolases"/>
    <property type="match status" value="1"/>
</dbReference>
<protein>
    <submittedName>
        <fullName evidence="2">Lipase (Class 2)</fullName>
    </submittedName>
</protein>
<dbReference type="Pfam" id="PF01674">
    <property type="entry name" value="Lipase_2"/>
    <property type="match status" value="1"/>
</dbReference>
<dbReference type="EMBL" id="QTUA01000001">
    <property type="protein sequence ID" value="REF29460.1"/>
    <property type="molecule type" value="Genomic_DNA"/>
</dbReference>
<evidence type="ECO:0000313" key="2">
    <source>
        <dbReference type="EMBL" id="REF29460.1"/>
    </source>
</evidence>
<dbReference type="InterPro" id="IPR002918">
    <property type="entry name" value="Lipase_EstA/Esterase_EstB"/>
</dbReference>
<gene>
    <name evidence="2" type="ORF">DFJ65_0410</name>
</gene>
<reference evidence="2 3" key="1">
    <citation type="submission" date="2018-08" db="EMBL/GenBank/DDBJ databases">
        <title>Sequencing the genomes of 1000 actinobacteria strains.</title>
        <authorList>
            <person name="Klenk H.-P."/>
        </authorList>
    </citation>
    <scope>NUCLEOTIDE SEQUENCE [LARGE SCALE GENOMIC DNA]</scope>
    <source>
        <strain evidence="2 3">DSM 22967</strain>
    </source>
</reference>
<evidence type="ECO:0000313" key="3">
    <source>
        <dbReference type="Proteomes" id="UP000256253"/>
    </source>
</evidence>
<dbReference type="Gene3D" id="3.40.50.1820">
    <property type="entry name" value="alpha/beta hydrolase"/>
    <property type="match status" value="1"/>
</dbReference>
<comment type="caution">
    <text evidence="2">The sequence shown here is derived from an EMBL/GenBank/DDBJ whole genome shotgun (WGS) entry which is preliminary data.</text>
</comment>
<organism evidence="2 3">
    <name type="scientific">Calidifontibacter indicus</name>
    <dbReference type="NCBI Taxonomy" id="419650"/>
    <lineage>
        <taxon>Bacteria</taxon>
        <taxon>Bacillati</taxon>
        <taxon>Actinomycetota</taxon>
        <taxon>Actinomycetes</taxon>
        <taxon>Micrococcales</taxon>
        <taxon>Dermacoccaceae</taxon>
        <taxon>Calidifontibacter</taxon>
    </lineage>
</organism>
<dbReference type="RefSeq" id="WP_115921578.1">
    <property type="nucleotide sequence ID" value="NZ_QTUA01000001.1"/>
</dbReference>
<dbReference type="PANTHER" id="PTHR32015:SF1">
    <property type="entry name" value="LIPASE"/>
    <property type="match status" value="1"/>
</dbReference>
<dbReference type="GO" id="GO:0016298">
    <property type="term" value="F:lipase activity"/>
    <property type="evidence" value="ECO:0007669"/>
    <property type="project" value="TreeGrafter"/>
</dbReference>